<keyword evidence="1" id="KW-0418">Kinase</keyword>
<proteinExistence type="predicted"/>
<dbReference type="InterPro" id="IPR047765">
    <property type="entry name" value="GHMP_GYDIA-like"/>
</dbReference>
<protein>
    <submittedName>
        <fullName evidence="1">GHMP kinase</fullName>
    </submittedName>
</protein>
<gene>
    <name evidence="1" type="ORF">DLK05_10155</name>
</gene>
<dbReference type="NCBIfam" id="NF040656">
    <property type="entry name" value="GHMP_GYDIA"/>
    <property type="match status" value="1"/>
</dbReference>
<reference evidence="1 2" key="1">
    <citation type="submission" date="2018-11" db="EMBL/GenBank/DDBJ databases">
        <title>Parancylomarina longa gen. nov., sp. nov., isolated from sediments of southern Okinawa.</title>
        <authorList>
            <person name="Fu T."/>
        </authorList>
    </citation>
    <scope>NUCLEOTIDE SEQUENCE [LARGE SCALE GENOMIC DNA]</scope>
    <source>
        <strain evidence="1 2">T3-2 S1-C</strain>
    </source>
</reference>
<evidence type="ECO:0000313" key="1">
    <source>
        <dbReference type="EMBL" id="RUT78004.1"/>
    </source>
</evidence>
<name>A0A434AUI3_9BACT</name>
<dbReference type="RefSeq" id="WP_127343869.1">
    <property type="nucleotide sequence ID" value="NZ_RJJX01000012.1"/>
</dbReference>
<dbReference type="Proteomes" id="UP000282985">
    <property type="component" value="Unassembled WGS sequence"/>
</dbReference>
<keyword evidence="1" id="KW-0808">Transferase</keyword>
<evidence type="ECO:0000313" key="2">
    <source>
        <dbReference type="Proteomes" id="UP000282985"/>
    </source>
</evidence>
<dbReference type="Gene3D" id="3.30.230.10">
    <property type="match status" value="1"/>
</dbReference>
<dbReference type="InterPro" id="IPR020568">
    <property type="entry name" value="Ribosomal_Su5_D2-typ_SF"/>
</dbReference>
<dbReference type="OrthoDB" id="5288719at2"/>
<sequence>MNPINKYYSNAKFLITGEYLVLHGALAFAVPLKFGQSMEIYPTDKNELQWVAFEQGKEWLQFTIQQQEIEIQKTKGKTEKEFICFLLNKAKTLNSNFLLNLGLQIKTEIDFNRNWGLGSSSSLINNIAQWANINPYELHALVSNGSGYDIASANYCKPILFCKNGNHPLIYPVDFSPSFSNQLYFVYQGNKQSSEESVNHFLNIKTPPKNKLNHISNLSRKITKIKSALDFDLLLADHEEIISGILDCQPVKTKHFTDFKGSMKSLGAWGGDFLLIRSDMRKNDVHQYFFQKGLTTIFSWNEIILG</sequence>
<comment type="caution">
    <text evidence="1">The sequence shown here is derived from an EMBL/GenBank/DDBJ whole genome shotgun (WGS) entry which is preliminary data.</text>
</comment>
<dbReference type="AlphaFoldDB" id="A0A434AUI3"/>
<dbReference type="EMBL" id="RJJX01000012">
    <property type="protein sequence ID" value="RUT78004.1"/>
    <property type="molecule type" value="Genomic_DNA"/>
</dbReference>
<organism evidence="1 2">
    <name type="scientific">Ancylomarina longa</name>
    <dbReference type="NCBI Taxonomy" id="2487017"/>
    <lineage>
        <taxon>Bacteria</taxon>
        <taxon>Pseudomonadati</taxon>
        <taxon>Bacteroidota</taxon>
        <taxon>Bacteroidia</taxon>
        <taxon>Marinilabiliales</taxon>
        <taxon>Marinifilaceae</taxon>
        <taxon>Ancylomarina</taxon>
    </lineage>
</organism>
<accession>A0A434AUI3</accession>
<dbReference type="InterPro" id="IPR014721">
    <property type="entry name" value="Ribsml_uS5_D2-typ_fold_subgr"/>
</dbReference>
<dbReference type="SUPFAM" id="SSF54211">
    <property type="entry name" value="Ribosomal protein S5 domain 2-like"/>
    <property type="match status" value="1"/>
</dbReference>
<keyword evidence="2" id="KW-1185">Reference proteome</keyword>
<dbReference type="GO" id="GO:0016301">
    <property type="term" value="F:kinase activity"/>
    <property type="evidence" value="ECO:0007669"/>
    <property type="project" value="UniProtKB-KW"/>
</dbReference>